<feature type="region of interest" description="Disordered" evidence="11">
    <location>
        <begin position="470"/>
        <end position="502"/>
    </location>
</feature>
<evidence type="ECO:0000256" key="8">
    <source>
        <dbReference type="ARBA" id="ARBA00035023"/>
    </source>
</evidence>
<dbReference type="CDD" id="cd12148">
    <property type="entry name" value="fungal_TF_MHR"/>
    <property type="match status" value="1"/>
</dbReference>
<dbReference type="EMBL" id="AFQF01002965">
    <property type="protein sequence ID" value="EGU77554.1"/>
    <property type="molecule type" value="Genomic_DNA"/>
</dbReference>
<evidence type="ECO:0000259" key="12">
    <source>
        <dbReference type="PROSITE" id="PS50048"/>
    </source>
</evidence>
<evidence type="ECO:0000256" key="4">
    <source>
        <dbReference type="ARBA" id="ARBA00023002"/>
    </source>
</evidence>
<dbReference type="Pfam" id="PF04082">
    <property type="entry name" value="Fungal_trans"/>
    <property type="match status" value="1"/>
</dbReference>
<dbReference type="InterPro" id="IPR007219">
    <property type="entry name" value="XnlR_reg_dom"/>
</dbReference>
<dbReference type="PANTHER" id="PTHR39479:SF2">
    <property type="entry name" value="2-OXOADIPATE DIOXYGENASE_DECARBOXYLASE"/>
    <property type="match status" value="1"/>
</dbReference>
<dbReference type="GO" id="GO:0000981">
    <property type="term" value="F:DNA-binding transcription factor activity, RNA polymerase II-specific"/>
    <property type="evidence" value="ECO:0007669"/>
    <property type="project" value="InterPro"/>
</dbReference>
<feature type="domain" description="Zn(2)-C6 fungal-type" evidence="12">
    <location>
        <begin position="512"/>
        <end position="542"/>
    </location>
</feature>
<comment type="cofactor">
    <cofactor evidence="1">
        <name>Fe(2+)</name>
        <dbReference type="ChEBI" id="CHEBI:29033"/>
    </cofactor>
</comment>
<dbReference type="InterPro" id="IPR047869">
    <property type="entry name" value="YdcJ_bac-like"/>
</dbReference>
<dbReference type="CDD" id="cd00067">
    <property type="entry name" value="GAL4"/>
    <property type="match status" value="1"/>
</dbReference>
<dbReference type="SUPFAM" id="SSF57701">
    <property type="entry name" value="Zn2/Cys6 DNA-binding domain"/>
    <property type="match status" value="1"/>
</dbReference>
<evidence type="ECO:0000256" key="5">
    <source>
        <dbReference type="ARBA" id="ARBA00023004"/>
    </source>
</evidence>
<dbReference type="SMART" id="SM00906">
    <property type="entry name" value="Fungal_trans"/>
    <property type="match status" value="1"/>
</dbReference>
<organism evidence="13">
    <name type="scientific">Fusarium oxysporum (strain Fo5176)</name>
    <name type="common">Fusarium vascular wilt</name>
    <dbReference type="NCBI Taxonomy" id="660025"/>
    <lineage>
        <taxon>Eukaryota</taxon>
        <taxon>Fungi</taxon>
        <taxon>Dikarya</taxon>
        <taxon>Ascomycota</taxon>
        <taxon>Pezizomycotina</taxon>
        <taxon>Sordariomycetes</taxon>
        <taxon>Hypocreomycetidae</taxon>
        <taxon>Hypocreales</taxon>
        <taxon>Nectriaceae</taxon>
        <taxon>Fusarium</taxon>
        <taxon>Fusarium oxysporum species complex</taxon>
    </lineage>
</organism>
<accession>F9FZW2</accession>
<keyword evidence="5" id="KW-0408">Iron</keyword>
<dbReference type="Pfam" id="PF00172">
    <property type="entry name" value="Zn_clus"/>
    <property type="match status" value="1"/>
</dbReference>
<evidence type="ECO:0000256" key="7">
    <source>
        <dbReference type="ARBA" id="ARBA00035013"/>
    </source>
</evidence>
<dbReference type="PROSITE" id="PS50048">
    <property type="entry name" value="ZN2_CY6_FUNGAL_2"/>
    <property type="match status" value="1"/>
</dbReference>
<keyword evidence="6" id="KW-0539">Nucleus</keyword>
<evidence type="ECO:0000256" key="2">
    <source>
        <dbReference type="ARBA" id="ARBA00022723"/>
    </source>
</evidence>
<dbReference type="InterPro" id="IPR001138">
    <property type="entry name" value="Zn2Cys6_DnaBD"/>
</dbReference>
<dbReference type="EC" id="1.13.11.93" evidence="8"/>
<dbReference type="GO" id="GO:0006351">
    <property type="term" value="P:DNA-templated transcription"/>
    <property type="evidence" value="ECO:0007669"/>
    <property type="project" value="InterPro"/>
</dbReference>
<dbReference type="GO" id="GO:0003677">
    <property type="term" value="F:DNA binding"/>
    <property type="evidence" value="ECO:0007669"/>
    <property type="project" value="InterPro"/>
</dbReference>
<comment type="similarity">
    <text evidence="7">Belongs to the 2-oxoadipate dioxygenase/decarboxylase family.</text>
</comment>
<comment type="caution">
    <text evidence="13">The sequence shown here is derived from an EMBL/GenBank/DDBJ whole genome shotgun (WGS) entry which is preliminary data.</text>
</comment>
<evidence type="ECO:0000313" key="13">
    <source>
        <dbReference type="EMBL" id="EGU77554.1"/>
    </source>
</evidence>
<dbReference type="OrthoDB" id="424974at2759"/>
<protein>
    <recommendedName>
        <fullName evidence="9">2-oxoadipate dioxygenase/decarboxylase</fullName>
        <ecNumber evidence="8">1.13.11.93</ecNumber>
    </recommendedName>
    <alternativeName>
        <fullName evidence="10">2-hydroxyglutarate synthase</fullName>
    </alternativeName>
</protein>
<evidence type="ECO:0000256" key="6">
    <source>
        <dbReference type="ARBA" id="ARBA00023242"/>
    </source>
</evidence>
<dbReference type="STRING" id="660025.F9FZW2"/>
<name>F9FZW2_FUSOF</name>
<dbReference type="Pfam" id="PF07063">
    <property type="entry name" value="HGLS"/>
    <property type="match status" value="1"/>
</dbReference>
<proteinExistence type="inferred from homology"/>
<dbReference type="InterPro" id="IPR009770">
    <property type="entry name" value="HGLS"/>
</dbReference>
<dbReference type="SMART" id="SM00066">
    <property type="entry name" value="GAL4"/>
    <property type="match status" value="1"/>
</dbReference>
<dbReference type="GO" id="GO:0051213">
    <property type="term" value="F:dioxygenase activity"/>
    <property type="evidence" value="ECO:0007669"/>
    <property type="project" value="UniProtKB-KW"/>
</dbReference>
<evidence type="ECO:0000256" key="9">
    <source>
        <dbReference type="ARBA" id="ARBA00035034"/>
    </source>
</evidence>
<dbReference type="GO" id="GO:0008270">
    <property type="term" value="F:zinc ion binding"/>
    <property type="evidence" value="ECO:0007669"/>
    <property type="project" value="InterPro"/>
</dbReference>
<dbReference type="Gene3D" id="4.10.240.10">
    <property type="entry name" value="Zn(2)-C6 fungal-type DNA-binding domain"/>
    <property type="match status" value="1"/>
</dbReference>
<dbReference type="SMART" id="SM01150">
    <property type="entry name" value="DUF1338"/>
    <property type="match status" value="1"/>
</dbReference>
<keyword evidence="2" id="KW-0479">Metal-binding</keyword>
<feature type="compositionally biased region" description="Basic and acidic residues" evidence="11">
    <location>
        <begin position="1149"/>
        <end position="1162"/>
    </location>
</feature>
<dbReference type="PANTHER" id="PTHR39479">
    <property type="match status" value="1"/>
</dbReference>
<keyword evidence="3" id="KW-0223">Dioxygenase</keyword>
<gene>
    <name evidence="13" type="ORF">FOXB_11944</name>
</gene>
<reference evidence="13" key="1">
    <citation type="journal article" date="2012" name="Mol. Plant Microbe Interact.">
        <title>A highly conserved effector in Fusarium oxysporum is required for full virulence on Arabidopsis.</title>
        <authorList>
            <person name="Thatcher L.F."/>
            <person name="Gardiner D.M."/>
            <person name="Kazan K."/>
            <person name="Manners J."/>
        </authorList>
    </citation>
    <scope>NUCLEOTIDE SEQUENCE [LARGE SCALE GENOMIC DNA]</scope>
    <source>
        <strain evidence="13">Fo5176</strain>
    </source>
</reference>
<evidence type="ECO:0000256" key="11">
    <source>
        <dbReference type="SAM" id="MobiDB-lite"/>
    </source>
</evidence>
<evidence type="ECO:0000256" key="10">
    <source>
        <dbReference type="ARBA" id="ARBA00035045"/>
    </source>
</evidence>
<sequence length="1267" mass="143082">MEVTNNVSAWDVDVLRTKFSLALSEMYRQEVPLYGDLIQIVRDVDTAVLRAEGQRPEDLPLRNHLERHGAIRLGSEEELQVIKRLFAIFGMHPVGYYDLQVVNFPLHATAFRPITEESLAKNPFRVFTSVLRKDLLSPTIRDIVEQVLSKRNLFSARLLDIIHQFESGGMFLRTSEADELITESLKVFKWHSRSMVTIEDYNKLKQEHPLVADIVCFPSAHINHLTPRTLDIEYVQKEMIRRNLPAKERIEGPPVRRCPILLRQTSFKALDELVNFPTSTGDSVPGTHTARFGEVEQRGAAVTHKGRGLYDELLNTASEQSSGSSRITLDEALVNAFRAYPDTWRELQEKGLVYFRYRTSSSAHDQELRRRLIGKLHGPVPLGELIKVGLVEYDPLTYEDFLPLSAAEIFTSNLGSQQLYERSGESSKGLRDFETVLRGRVVREFDLYDEIQRVSLEHSDTILPTLYRISHKAGGRPRNRETRTKRHHQEDDEDVQPPRHRRKTIRKRIAIACEECRSRKRKCDGAMPACSGCTKRMSVCVYTSEVEARAWHSAMVQSLRNRLEELEAAETSSQGPDQHTCHNDPTVATEVNHVDRQASSPDHEAHAADVVTEEYPDQWETTFPSGESGIDQALGASAPVEKSGHGFSPSELQRLEELKRPIRQMIDQDENSNEDLLAVTPNQTLSSSGTEAHCTCDSVVHKTQWFLPLRRVADSLMSTYFSKVHRIYPVLHQGSFRALYDRLWESAGSNAEQKAVNCSGLCKQRKRGLLYAAVLHAVFALASLFEPGCPRRNAARADEFFSRTQDLNFLDVLGDEVDTGLVQLGVLMGFYLQATERFSKCWNVTSLTIGLAQTMGLHLADAQAKKRGFITTPLTQMEYEMRSRVWYGCVVLEREVTMCFGRQLMGPNVGQSPRLPEPIDDDRLSQVVGQWNIQPPEQPSLLESYIQTIKLYDILNKVTTRKEPHSLPSPPSTDCQQSTATTNFQNILDLDALLMEWRKALPGYLHYEPGSPESSCTENSSSDGLPIPRDHLYYQAKRLYLRFLHVRMLILRPALDLLFEKQQTEPVGAKLGGTMSAATDLHCSASIMLLAQLCNFGDGSSFRQSPKTLLEQCLQCLSNYKELSSVARKSIKLLKDASESLSRGGQPPAEKRDKATNTRHADSQSQSHLRNINAMMDRSGGVSQPGTEPILHDGSFGQGSLVETSNNSQDQDIRLTESDGTLAHPAADHFLGLDDEFWSLNHGDMLQWPLVPFILNQICKERRDLRL</sequence>
<dbReference type="CDD" id="cd16348">
    <property type="entry name" value="VOC_YdcJ_like"/>
    <property type="match status" value="1"/>
</dbReference>
<dbReference type="Gene3D" id="3.10.180.80">
    <property type="entry name" value="Uncharacterised protein PF07063, DUF1338"/>
    <property type="match status" value="1"/>
</dbReference>
<dbReference type="PROSITE" id="PS00463">
    <property type="entry name" value="ZN2_CY6_FUNGAL_1"/>
    <property type="match status" value="1"/>
</dbReference>
<feature type="region of interest" description="Disordered" evidence="11">
    <location>
        <begin position="1137"/>
        <end position="1168"/>
    </location>
</feature>
<dbReference type="AlphaFoldDB" id="F9FZW2"/>
<feature type="compositionally biased region" description="Basic residues" evidence="11">
    <location>
        <begin position="470"/>
        <end position="487"/>
    </location>
</feature>
<keyword evidence="4" id="KW-0560">Oxidoreductase</keyword>
<evidence type="ECO:0000256" key="3">
    <source>
        <dbReference type="ARBA" id="ARBA00022964"/>
    </source>
</evidence>
<dbReference type="InterPro" id="IPR036864">
    <property type="entry name" value="Zn2-C6_fun-type_DNA-bd_sf"/>
</dbReference>
<evidence type="ECO:0000256" key="1">
    <source>
        <dbReference type="ARBA" id="ARBA00001954"/>
    </source>
</evidence>